<evidence type="ECO:0000256" key="1">
    <source>
        <dbReference type="ARBA" id="ARBA00001971"/>
    </source>
</evidence>
<dbReference type="InterPro" id="IPR017972">
    <property type="entry name" value="Cyt_P450_CS"/>
</dbReference>
<dbReference type="PROSITE" id="PS00086">
    <property type="entry name" value="CYTOCHROME_P450"/>
    <property type="match status" value="1"/>
</dbReference>
<keyword evidence="5" id="KW-0560">Oxidoreductase</keyword>
<sequence>MLSLQTLSYLPWVVLLGSVGWVLHVRFLHPLAGVPGPLLPSLTRLWYVWKVREGSFDEVNRDVHRKYGRLVRIAPNEVSVSDPEAVPLIYGIKSKFTKTDFYPIWKPDAFATKHADQFTDLDEAHHSARRRVLSNVYSMSSVLESEAHVDVCTELFMARLSEFAANGKVLDLGTWLQMYAFDIIGELFFGQAFGFWETGSDFGRWMGTLDRLMPVLLVVAMLPHAFRPFYLIFCIMFPSTRSALKDFEGVATTAKNYVGRREDMMKSEDIEASAINKRRDILTKLFELRAHKGEKDDFGIADIQQEGYVNILAGSDTTAIAMRAIIHQLLTHPAALNKLMQELEEALHAGKISLPRQCDSIPVVGWAYKDILLPKDVKSWADVFGADAADFSPERWLAPGAANMERYLLTFGGGSRTCIGKNISLSEIYKMLPHLLLKFKLELAYPQKPLKKSDWWFHKQEGLLVRLSIR</sequence>
<feature type="binding site" description="axial binding residue" evidence="4">
    <location>
        <position position="418"/>
    </location>
    <ligand>
        <name>heme</name>
        <dbReference type="ChEBI" id="CHEBI:30413"/>
    </ligand>
    <ligandPart>
        <name>Fe</name>
        <dbReference type="ChEBI" id="CHEBI:18248"/>
    </ligandPart>
</feature>
<dbReference type="Proteomes" id="UP000237631">
    <property type="component" value="Unassembled WGS sequence"/>
</dbReference>
<keyword evidence="7" id="KW-1185">Reference proteome</keyword>
<name>A0A2S6C7B1_9PEZI</name>
<dbReference type="Gene3D" id="1.10.630.10">
    <property type="entry name" value="Cytochrome P450"/>
    <property type="match status" value="1"/>
</dbReference>
<dbReference type="STRING" id="357750.A0A2S6C7B1"/>
<dbReference type="InterPro" id="IPR050121">
    <property type="entry name" value="Cytochrome_P450_monoxygenase"/>
</dbReference>
<dbReference type="GO" id="GO:0020037">
    <property type="term" value="F:heme binding"/>
    <property type="evidence" value="ECO:0007669"/>
    <property type="project" value="InterPro"/>
</dbReference>
<dbReference type="PRINTS" id="PR00385">
    <property type="entry name" value="P450"/>
</dbReference>
<dbReference type="Pfam" id="PF00067">
    <property type="entry name" value="p450"/>
    <property type="match status" value="2"/>
</dbReference>
<evidence type="ECO:0000256" key="3">
    <source>
        <dbReference type="ARBA" id="ARBA00023004"/>
    </source>
</evidence>
<evidence type="ECO:0008006" key="8">
    <source>
        <dbReference type="Google" id="ProtNLM"/>
    </source>
</evidence>
<evidence type="ECO:0000256" key="2">
    <source>
        <dbReference type="ARBA" id="ARBA00022723"/>
    </source>
</evidence>
<comment type="cofactor">
    <cofactor evidence="1 4">
        <name>heme</name>
        <dbReference type="ChEBI" id="CHEBI:30413"/>
    </cofactor>
</comment>
<dbReference type="GO" id="GO:0004497">
    <property type="term" value="F:monooxygenase activity"/>
    <property type="evidence" value="ECO:0007669"/>
    <property type="project" value="UniProtKB-KW"/>
</dbReference>
<dbReference type="PANTHER" id="PTHR24305">
    <property type="entry name" value="CYTOCHROME P450"/>
    <property type="match status" value="1"/>
</dbReference>
<keyword evidence="2 4" id="KW-0479">Metal-binding</keyword>
<dbReference type="AlphaFoldDB" id="A0A2S6C7B1"/>
<dbReference type="InterPro" id="IPR036396">
    <property type="entry name" value="Cyt_P450_sf"/>
</dbReference>
<evidence type="ECO:0000313" key="7">
    <source>
        <dbReference type="Proteomes" id="UP000237631"/>
    </source>
</evidence>
<proteinExistence type="inferred from homology"/>
<comment type="similarity">
    <text evidence="5">Belongs to the cytochrome P450 family.</text>
</comment>
<dbReference type="EMBL" id="PNEN01000536">
    <property type="protein sequence ID" value="PPJ55628.1"/>
    <property type="molecule type" value="Genomic_DNA"/>
</dbReference>
<reference evidence="7" key="1">
    <citation type="journal article" date="2017" name="bioRxiv">
        <title>Conservation of a gene cluster reveals novel cercosporin biosynthetic mechanisms and extends production to the genus Colletotrichum.</title>
        <authorList>
            <person name="de Jonge R."/>
            <person name="Ebert M.K."/>
            <person name="Huitt-Roehl C.R."/>
            <person name="Pal P."/>
            <person name="Suttle J.C."/>
            <person name="Spanner R.E."/>
            <person name="Neubauer J.D."/>
            <person name="Jurick W.M.II."/>
            <person name="Stott K.A."/>
            <person name="Secor G.A."/>
            <person name="Thomma B.P.H.J."/>
            <person name="Van de Peer Y."/>
            <person name="Townsend C.A."/>
            <person name="Bolton M.D."/>
        </authorList>
    </citation>
    <scope>NUCLEOTIDE SEQUENCE [LARGE SCALE GENOMIC DNA]</scope>
    <source>
        <strain evidence="7">CBS538.71</strain>
    </source>
</reference>
<dbReference type="SUPFAM" id="SSF48264">
    <property type="entry name" value="Cytochrome P450"/>
    <property type="match status" value="1"/>
</dbReference>
<dbReference type="GO" id="GO:0016705">
    <property type="term" value="F:oxidoreductase activity, acting on paired donors, with incorporation or reduction of molecular oxygen"/>
    <property type="evidence" value="ECO:0007669"/>
    <property type="project" value="InterPro"/>
</dbReference>
<dbReference type="PANTHER" id="PTHR24305:SF229">
    <property type="entry name" value="P450, PUTATIVE (EUROFUNG)-RELATED"/>
    <property type="match status" value="1"/>
</dbReference>
<keyword evidence="5" id="KW-0503">Monooxygenase</keyword>
<keyword evidence="3 4" id="KW-0408">Iron</keyword>
<accession>A0A2S6C7B1</accession>
<dbReference type="GO" id="GO:0005506">
    <property type="term" value="F:iron ion binding"/>
    <property type="evidence" value="ECO:0007669"/>
    <property type="project" value="InterPro"/>
</dbReference>
<keyword evidence="4 5" id="KW-0349">Heme</keyword>
<comment type="caution">
    <text evidence="6">The sequence shown here is derived from an EMBL/GenBank/DDBJ whole genome shotgun (WGS) entry which is preliminary data.</text>
</comment>
<protein>
    <recommendedName>
        <fullName evidence="8">Cytochrome P450</fullName>
    </recommendedName>
</protein>
<organism evidence="6 7">
    <name type="scientific">Cercospora berteroae</name>
    <dbReference type="NCBI Taxonomy" id="357750"/>
    <lineage>
        <taxon>Eukaryota</taxon>
        <taxon>Fungi</taxon>
        <taxon>Dikarya</taxon>
        <taxon>Ascomycota</taxon>
        <taxon>Pezizomycotina</taxon>
        <taxon>Dothideomycetes</taxon>
        <taxon>Dothideomycetidae</taxon>
        <taxon>Mycosphaerellales</taxon>
        <taxon>Mycosphaerellaceae</taxon>
        <taxon>Cercospora</taxon>
    </lineage>
</organism>
<dbReference type="OrthoDB" id="3934656at2759"/>
<dbReference type="InterPro" id="IPR001128">
    <property type="entry name" value="Cyt_P450"/>
</dbReference>
<evidence type="ECO:0000313" key="6">
    <source>
        <dbReference type="EMBL" id="PPJ55628.1"/>
    </source>
</evidence>
<dbReference type="PRINTS" id="PR00463">
    <property type="entry name" value="EP450I"/>
</dbReference>
<evidence type="ECO:0000256" key="5">
    <source>
        <dbReference type="RuleBase" id="RU000461"/>
    </source>
</evidence>
<dbReference type="InterPro" id="IPR002401">
    <property type="entry name" value="Cyt_P450_E_grp-I"/>
</dbReference>
<evidence type="ECO:0000256" key="4">
    <source>
        <dbReference type="PIRSR" id="PIRSR602401-1"/>
    </source>
</evidence>
<gene>
    <name evidence="6" type="ORF">CBER1_03755</name>
</gene>